<sequence length="76" mass="8817">MEIQNSTARRPDHRIHRHEPADRFLHIRQWLNIIFMLGAVVGVAVYFLADTTTVGTVIILAAMVFKIIECLLRFIR</sequence>
<reference evidence="2 3" key="1">
    <citation type="submission" date="2018-06" db="EMBL/GenBank/DDBJ databases">
        <authorList>
            <consortium name="Pathogen Informatics"/>
            <person name="Doyle S."/>
        </authorList>
    </citation>
    <scope>NUCLEOTIDE SEQUENCE [LARGE SCALE GENOMIC DNA]</scope>
    <source>
        <strain evidence="2 3">NCTC13067</strain>
    </source>
</reference>
<dbReference type="Proteomes" id="UP000255469">
    <property type="component" value="Unassembled WGS sequence"/>
</dbReference>
<keyword evidence="1" id="KW-0472">Membrane</keyword>
<gene>
    <name evidence="2" type="ORF">NCTC13067_01821</name>
</gene>
<feature type="transmembrane region" description="Helical" evidence="1">
    <location>
        <begin position="30"/>
        <end position="49"/>
    </location>
</feature>
<organism evidence="2 3">
    <name type="scientific">Prevotella denticola</name>
    <dbReference type="NCBI Taxonomy" id="28129"/>
    <lineage>
        <taxon>Bacteria</taxon>
        <taxon>Pseudomonadati</taxon>
        <taxon>Bacteroidota</taxon>
        <taxon>Bacteroidia</taxon>
        <taxon>Bacteroidales</taxon>
        <taxon>Prevotellaceae</taxon>
        <taxon>Prevotella</taxon>
    </lineage>
</organism>
<protein>
    <recommendedName>
        <fullName evidence="4">Mechanosensitive ion channel protein MscS</fullName>
    </recommendedName>
</protein>
<dbReference type="RefSeq" id="WP_004353024.1">
    <property type="nucleotide sequence ID" value="NZ_CAJPOG010000044.1"/>
</dbReference>
<evidence type="ECO:0000256" key="1">
    <source>
        <dbReference type="SAM" id="Phobius"/>
    </source>
</evidence>
<proteinExistence type="predicted"/>
<evidence type="ECO:0008006" key="4">
    <source>
        <dbReference type="Google" id="ProtNLM"/>
    </source>
</evidence>
<dbReference type="AlphaFoldDB" id="A0A379ECZ6"/>
<evidence type="ECO:0000313" key="2">
    <source>
        <dbReference type="EMBL" id="SUB93963.1"/>
    </source>
</evidence>
<keyword evidence="1" id="KW-0812">Transmembrane</keyword>
<accession>A0A379ECZ6</accession>
<keyword evidence="1" id="KW-1133">Transmembrane helix</keyword>
<dbReference type="OMA" id="IRQWLNI"/>
<evidence type="ECO:0000313" key="3">
    <source>
        <dbReference type="Proteomes" id="UP000255469"/>
    </source>
</evidence>
<dbReference type="EMBL" id="UGTM01000002">
    <property type="protein sequence ID" value="SUB93963.1"/>
    <property type="molecule type" value="Genomic_DNA"/>
</dbReference>
<name>A0A379ECZ6_9BACT</name>
<dbReference type="GeneID" id="66712300"/>
<feature type="transmembrane region" description="Helical" evidence="1">
    <location>
        <begin position="55"/>
        <end position="75"/>
    </location>
</feature>